<organism evidence="1 2">
    <name type="scientific">Streptomyces camponoticapitis</name>
    <dbReference type="NCBI Taxonomy" id="1616125"/>
    <lineage>
        <taxon>Bacteria</taxon>
        <taxon>Bacillati</taxon>
        <taxon>Actinomycetota</taxon>
        <taxon>Actinomycetes</taxon>
        <taxon>Kitasatosporales</taxon>
        <taxon>Streptomycetaceae</taxon>
        <taxon>Streptomyces</taxon>
    </lineage>
</organism>
<dbReference type="EMBL" id="BMMV01000005">
    <property type="protein sequence ID" value="GGJ86827.1"/>
    <property type="molecule type" value="Genomic_DNA"/>
</dbReference>
<proteinExistence type="predicted"/>
<gene>
    <name evidence="1" type="ORF">GCM10011583_18000</name>
</gene>
<accession>A0ABQ2E5N6</accession>
<keyword evidence="2" id="KW-1185">Reference proteome</keyword>
<name>A0ABQ2E5N6_9ACTN</name>
<reference evidence="2" key="1">
    <citation type="journal article" date="2019" name="Int. J. Syst. Evol. Microbiol.">
        <title>The Global Catalogue of Microorganisms (GCM) 10K type strain sequencing project: providing services to taxonomists for standard genome sequencing and annotation.</title>
        <authorList>
            <consortium name="The Broad Institute Genomics Platform"/>
            <consortium name="The Broad Institute Genome Sequencing Center for Infectious Disease"/>
            <person name="Wu L."/>
            <person name="Ma J."/>
        </authorList>
    </citation>
    <scope>NUCLEOTIDE SEQUENCE [LARGE SCALE GENOMIC DNA]</scope>
    <source>
        <strain evidence="2">CGMCC 4.7275</strain>
    </source>
</reference>
<comment type="caution">
    <text evidence="1">The sequence shown here is derived from an EMBL/GenBank/DDBJ whole genome shotgun (WGS) entry which is preliminary data.</text>
</comment>
<evidence type="ECO:0000313" key="2">
    <source>
        <dbReference type="Proteomes" id="UP000660265"/>
    </source>
</evidence>
<evidence type="ECO:0000313" key="1">
    <source>
        <dbReference type="EMBL" id="GGJ86827.1"/>
    </source>
</evidence>
<sequence length="89" mass="9009">MYARQVTIPPGATVGVFGALAASPQGDWDVYLAGAVQLVVAEDASGTDTAFQVGASGSPLKVSVHNEELHVKNTAGGSTLTLSVALIQQ</sequence>
<protein>
    <submittedName>
        <fullName evidence="1">Uncharacterized protein</fullName>
    </submittedName>
</protein>
<dbReference type="Proteomes" id="UP000660265">
    <property type="component" value="Unassembled WGS sequence"/>
</dbReference>